<name>A0A1G7MCV5_9ACTN</name>
<proteinExistence type="predicted"/>
<feature type="transmembrane region" description="Helical" evidence="1">
    <location>
        <begin position="226"/>
        <end position="244"/>
    </location>
</feature>
<gene>
    <name evidence="2" type="ORF">SAMN05660324_0566</name>
</gene>
<protein>
    <submittedName>
        <fullName evidence="2">Tight adherence protein B</fullName>
    </submittedName>
</protein>
<dbReference type="RefSeq" id="WP_091057821.1">
    <property type="nucleotide sequence ID" value="NZ_FNCF01000001.1"/>
</dbReference>
<keyword evidence="1" id="KW-1133">Transmembrane helix</keyword>
<sequence>MTAVLLLLAAAALLWPGRPGGVSRLHPRRPGRVLAPSPAVLVALTAAVGAVLSTPVVAGLAAAAVHGVLRARRRRADERDARAQEAALAEALGVLAAELRAGRPLGDAATTAVGGCPHPRAAGALRPVLLGGSAPPGTPAPARACLDRIATARAVSVRTGCSLAAAVGAAEDDLRARARTREELAVALAGPRASGRVLAGLPVIGLLMGAGIGADPWTVLTTTPVGTALLVAGCGLEAAGLAWTRRLTERAATR</sequence>
<reference evidence="3" key="1">
    <citation type="submission" date="2016-10" db="EMBL/GenBank/DDBJ databases">
        <authorList>
            <person name="Varghese N."/>
            <person name="Submissions S."/>
        </authorList>
    </citation>
    <scope>NUCLEOTIDE SEQUENCE [LARGE SCALE GENOMIC DNA]</scope>
    <source>
        <strain evidence="3">DSM 44526</strain>
    </source>
</reference>
<dbReference type="AlphaFoldDB" id="A0A1G7MCV5"/>
<evidence type="ECO:0000313" key="2">
    <source>
        <dbReference type="EMBL" id="SDF58990.1"/>
    </source>
</evidence>
<dbReference type="OrthoDB" id="3712305at2"/>
<keyword evidence="1" id="KW-0472">Membrane</keyword>
<evidence type="ECO:0000313" key="3">
    <source>
        <dbReference type="Proteomes" id="UP000198863"/>
    </source>
</evidence>
<dbReference type="PANTHER" id="PTHR35007:SF4">
    <property type="entry name" value="CONSERVED TRANSMEMBRANE PROTEIN-RELATED"/>
    <property type="match status" value="1"/>
</dbReference>
<dbReference type="PANTHER" id="PTHR35007">
    <property type="entry name" value="INTEGRAL MEMBRANE PROTEIN-RELATED"/>
    <property type="match status" value="1"/>
</dbReference>
<organism evidence="2 3">
    <name type="scientific">Klenkia brasiliensis</name>
    <dbReference type="NCBI Taxonomy" id="333142"/>
    <lineage>
        <taxon>Bacteria</taxon>
        <taxon>Bacillati</taxon>
        <taxon>Actinomycetota</taxon>
        <taxon>Actinomycetes</taxon>
        <taxon>Geodermatophilales</taxon>
        <taxon>Geodermatophilaceae</taxon>
        <taxon>Klenkia</taxon>
    </lineage>
</organism>
<keyword evidence="1" id="KW-0812">Transmembrane</keyword>
<evidence type="ECO:0000256" key="1">
    <source>
        <dbReference type="SAM" id="Phobius"/>
    </source>
</evidence>
<accession>A0A1G7MCV5</accession>
<feature type="transmembrane region" description="Helical" evidence="1">
    <location>
        <begin position="43"/>
        <end position="69"/>
    </location>
</feature>
<keyword evidence="3" id="KW-1185">Reference proteome</keyword>
<dbReference type="EMBL" id="FNCF01000001">
    <property type="protein sequence ID" value="SDF58990.1"/>
    <property type="molecule type" value="Genomic_DNA"/>
</dbReference>
<dbReference type="Proteomes" id="UP000198863">
    <property type="component" value="Unassembled WGS sequence"/>
</dbReference>
<feature type="transmembrane region" description="Helical" evidence="1">
    <location>
        <begin position="197"/>
        <end position="214"/>
    </location>
</feature>